<feature type="domain" description="VOC" evidence="1">
    <location>
        <begin position="11"/>
        <end position="154"/>
    </location>
</feature>
<dbReference type="PANTHER" id="PTHR21366">
    <property type="entry name" value="GLYOXALASE FAMILY PROTEIN"/>
    <property type="match status" value="1"/>
</dbReference>
<accession>A0A8H6A5H3</accession>
<gene>
    <name evidence="2" type="ORF">ETB97_000871</name>
</gene>
<dbReference type="InterPro" id="IPR029068">
    <property type="entry name" value="Glyas_Bleomycin-R_OHBP_Dase"/>
</dbReference>
<sequence length="160" mass="17608">MATETLSTPPPLSHVLETCLYVRDVGMSVKFYEEVLNIVPFNKSARGAGFALGSTTFLLFQLGGTTADIEDEGGVIPAHGPSPSILPQFLSSEKDVKLRQHFCLAVRTAEEVQRWDAHLQARGVPILSRMDWPKGGKSVYFEDPDGHIAEIGSRGLWPHY</sequence>
<dbReference type="PANTHER" id="PTHR21366:SF22">
    <property type="entry name" value="VOC DOMAIN-CONTAINING PROTEIN"/>
    <property type="match status" value="1"/>
</dbReference>
<organism evidence="2 3">
    <name type="scientific">Petromyces alliaceus</name>
    <name type="common">Aspergillus alliaceus</name>
    <dbReference type="NCBI Taxonomy" id="209559"/>
    <lineage>
        <taxon>Eukaryota</taxon>
        <taxon>Fungi</taxon>
        <taxon>Dikarya</taxon>
        <taxon>Ascomycota</taxon>
        <taxon>Pezizomycotina</taxon>
        <taxon>Eurotiomycetes</taxon>
        <taxon>Eurotiomycetidae</taxon>
        <taxon>Eurotiales</taxon>
        <taxon>Aspergillaceae</taxon>
        <taxon>Aspergillus</taxon>
        <taxon>Aspergillus subgen. Circumdati</taxon>
    </lineage>
</organism>
<evidence type="ECO:0000259" key="1">
    <source>
        <dbReference type="PROSITE" id="PS51819"/>
    </source>
</evidence>
<dbReference type="SUPFAM" id="SSF54593">
    <property type="entry name" value="Glyoxalase/Bleomycin resistance protein/Dihydroxybiphenyl dioxygenase"/>
    <property type="match status" value="1"/>
</dbReference>
<reference evidence="2 3" key="1">
    <citation type="submission" date="2019-04" db="EMBL/GenBank/DDBJ databases">
        <title>Aspergillus burnettii sp. nov., novel species from soil in southeast Queensland.</title>
        <authorList>
            <person name="Gilchrist C.L.M."/>
            <person name="Pitt J.I."/>
            <person name="Lange L."/>
            <person name="Lacey H.J."/>
            <person name="Vuong D."/>
            <person name="Midgley D.J."/>
            <person name="Greenfield P."/>
            <person name="Bradbury M."/>
            <person name="Lacey E."/>
            <person name="Busk P.K."/>
            <person name="Pilgaard B."/>
            <person name="Chooi Y.H."/>
            <person name="Piggott A.M."/>
        </authorList>
    </citation>
    <scope>NUCLEOTIDE SEQUENCE [LARGE SCALE GENOMIC DNA]</scope>
    <source>
        <strain evidence="2 3">FRR 5400</strain>
    </source>
</reference>
<dbReference type="Pfam" id="PF00903">
    <property type="entry name" value="Glyoxalase"/>
    <property type="match status" value="1"/>
</dbReference>
<dbReference type="Proteomes" id="UP000541154">
    <property type="component" value="Unassembled WGS sequence"/>
</dbReference>
<dbReference type="EMBL" id="SPNV01000113">
    <property type="protein sequence ID" value="KAF5860961.1"/>
    <property type="molecule type" value="Genomic_DNA"/>
</dbReference>
<evidence type="ECO:0000313" key="2">
    <source>
        <dbReference type="EMBL" id="KAF5860961.1"/>
    </source>
</evidence>
<dbReference type="InterPro" id="IPR004360">
    <property type="entry name" value="Glyas_Fos-R_dOase_dom"/>
</dbReference>
<dbReference type="AlphaFoldDB" id="A0A8H6A5H3"/>
<dbReference type="PROSITE" id="PS51819">
    <property type="entry name" value="VOC"/>
    <property type="match status" value="1"/>
</dbReference>
<dbReference type="InterPro" id="IPR037523">
    <property type="entry name" value="VOC_core"/>
</dbReference>
<proteinExistence type="predicted"/>
<dbReference type="Gene3D" id="3.10.180.10">
    <property type="entry name" value="2,3-Dihydroxybiphenyl 1,2-Dioxygenase, domain 1"/>
    <property type="match status" value="1"/>
</dbReference>
<evidence type="ECO:0000313" key="3">
    <source>
        <dbReference type="Proteomes" id="UP000541154"/>
    </source>
</evidence>
<dbReference type="InterPro" id="IPR050383">
    <property type="entry name" value="GlyoxalaseI/FosfomycinResist"/>
</dbReference>
<keyword evidence="3" id="KW-1185">Reference proteome</keyword>
<comment type="caution">
    <text evidence="2">The sequence shown here is derived from an EMBL/GenBank/DDBJ whole genome shotgun (WGS) entry which is preliminary data.</text>
</comment>
<protein>
    <recommendedName>
        <fullName evidence="1">VOC domain-containing protein</fullName>
    </recommendedName>
</protein>
<name>A0A8H6A5H3_PETAA</name>